<accession>A0A1M4STT7</accession>
<dbReference type="RefSeq" id="WP_073247657.1">
    <property type="nucleotide sequence ID" value="NZ_FQVG01000002.1"/>
</dbReference>
<evidence type="ECO:0000256" key="1">
    <source>
        <dbReference type="ARBA" id="ARBA00003041"/>
    </source>
</evidence>
<keyword evidence="8" id="KW-0969">Cilium</keyword>
<keyword evidence="5" id="KW-0653">Protein transport</keyword>
<dbReference type="GO" id="GO:0005829">
    <property type="term" value="C:cytosol"/>
    <property type="evidence" value="ECO:0007669"/>
    <property type="project" value="TreeGrafter"/>
</dbReference>
<evidence type="ECO:0000259" key="7">
    <source>
        <dbReference type="Pfam" id="PF02108"/>
    </source>
</evidence>
<dbReference type="EMBL" id="FQVG01000002">
    <property type="protein sequence ID" value="SHE35674.1"/>
    <property type="molecule type" value="Genomic_DNA"/>
</dbReference>
<evidence type="ECO:0000256" key="2">
    <source>
        <dbReference type="ARBA" id="ARBA00006602"/>
    </source>
</evidence>
<proteinExistence type="inferred from homology"/>
<dbReference type="InterPro" id="IPR051472">
    <property type="entry name" value="T3SS_Stator/FliH"/>
</dbReference>
<keyword evidence="3" id="KW-0813">Transport</keyword>
<dbReference type="InterPro" id="IPR018035">
    <property type="entry name" value="Flagellar_FliH/T3SS_HrpE"/>
</dbReference>
<keyword evidence="4" id="KW-1005">Bacterial flagellum biogenesis</keyword>
<evidence type="ECO:0000256" key="6">
    <source>
        <dbReference type="ARBA" id="ARBA00023225"/>
    </source>
</evidence>
<reference evidence="9" key="1">
    <citation type="submission" date="2016-11" db="EMBL/GenBank/DDBJ databases">
        <authorList>
            <person name="Varghese N."/>
            <person name="Submissions S."/>
        </authorList>
    </citation>
    <scope>NUCLEOTIDE SEQUENCE [LARGE SCALE GENOMIC DNA]</scope>
    <source>
        <strain evidence="9">DSM 10124</strain>
    </source>
</reference>
<gene>
    <name evidence="8" type="ORF">SAMN02746091_00236</name>
</gene>
<dbReference type="GO" id="GO:0015031">
    <property type="term" value="P:protein transport"/>
    <property type="evidence" value="ECO:0007669"/>
    <property type="project" value="UniProtKB-KW"/>
</dbReference>
<dbReference type="PANTHER" id="PTHR34982">
    <property type="entry name" value="YOP PROTEINS TRANSLOCATION PROTEIN L"/>
    <property type="match status" value="1"/>
</dbReference>
<evidence type="ECO:0000256" key="5">
    <source>
        <dbReference type="ARBA" id="ARBA00022927"/>
    </source>
</evidence>
<comment type="similarity">
    <text evidence="2">Belongs to the FliH family.</text>
</comment>
<dbReference type="AlphaFoldDB" id="A0A1M4STT7"/>
<evidence type="ECO:0000256" key="4">
    <source>
        <dbReference type="ARBA" id="ARBA00022795"/>
    </source>
</evidence>
<keyword evidence="8" id="KW-0966">Cell projection</keyword>
<evidence type="ECO:0000313" key="8">
    <source>
        <dbReference type="EMBL" id="SHE35674.1"/>
    </source>
</evidence>
<keyword evidence="9" id="KW-1185">Reference proteome</keyword>
<dbReference type="GO" id="GO:0044781">
    <property type="term" value="P:bacterial-type flagellum organization"/>
    <property type="evidence" value="ECO:0007669"/>
    <property type="project" value="UniProtKB-KW"/>
</dbReference>
<comment type="function">
    <text evidence="1">Needed for flagellar regrowth and assembly.</text>
</comment>
<organism evidence="8 9">
    <name type="scientific">Caloramator proteoclasticus DSM 10124</name>
    <dbReference type="NCBI Taxonomy" id="1121262"/>
    <lineage>
        <taxon>Bacteria</taxon>
        <taxon>Bacillati</taxon>
        <taxon>Bacillota</taxon>
        <taxon>Clostridia</taxon>
        <taxon>Eubacteriales</taxon>
        <taxon>Clostridiaceae</taxon>
        <taxon>Caloramator</taxon>
    </lineage>
</organism>
<dbReference type="Proteomes" id="UP000184423">
    <property type="component" value="Unassembled WGS sequence"/>
</dbReference>
<evidence type="ECO:0000313" key="9">
    <source>
        <dbReference type="Proteomes" id="UP000184423"/>
    </source>
</evidence>
<dbReference type="PANTHER" id="PTHR34982:SF1">
    <property type="entry name" value="FLAGELLAR ASSEMBLY PROTEIN FLIH"/>
    <property type="match status" value="1"/>
</dbReference>
<feature type="domain" description="Flagellar assembly protein FliH/Type III secretion system HrpE" evidence="7">
    <location>
        <begin position="115"/>
        <end position="243"/>
    </location>
</feature>
<dbReference type="Pfam" id="PF02108">
    <property type="entry name" value="FliH"/>
    <property type="match status" value="1"/>
</dbReference>
<keyword evidence="6" id="KW-1006">Bacterial flagellum protein export</keyword>
<protein>
    <submittedName>
        <fullName evidence="8">Flagellar assembly protein FliH</fullName>
    </submittedName>
</protein>
<evidence type="ECO:0000256" key="3">
    <source>
        <dbReference type="ARBA" id="ARBA00022448"/>
    </source>
</evidence>
<keyword evidence="8" id="KW-0282">Flagellum</keyword>
<name>A0A1M4STT7_9CLOT</name>
<sequence length="250" mass="28063">MQLSYNVIKHTSVSDKITLSPPSIDKFINTNIKNKDEINIEEIVEEIKKQAEFDAKKIINEANKNALEIINNAKHNSKKILEQAKEEGYKEGLTKGYNDGYNKAISEAKGEANKIIEEANKYLEGIYTEVNGYVEKSKDDIINLAVEIAKEVLKSELSISSEAIINCAQKALSKVKQKSNIILKTSINDYKILKLRQEELEQFIDSSSALIIVADSNLQNGDIYIETNNGIIDATVETQLKTILNKLLKE</sequence>